<protein>
    <submittedName>
        <fullName evidence="1">Uncharacterized protein</fullName>
    </submittedName>
</protein>
<gene>
    <name evidence="1" type="ORF">CR513_20366</name>
</gene>
<proteinExistence type="predicted"/>
<sequence length="197" mass="22450">MTRKSSFGSLHPFNPKIEKTLNRISKSKNMHVGHSSDSFSSIPETNNFEIKPNFSYNPLYEPEPMENNNRTLKELATLNMSYQPWCIQYLQLKLAQPYELKFGLIHLLPKFHSLTGVPRGLLNDETTGDPGRLHKDESIFILPRWSSERLALFVAGYVQHVGRHESAIPRNVLPGVQDNCHPEGDLWNPATLRGNTT</sequence>
<dbReference type="AlphaFoldDB" id="A0A371H297"/>
<comment type="caution">
    <text evidence="1">The sequence shown here is derived from an EMBL/GenBank/DDBJ whole genome shotgun (WGS) entry which is preliminary data.</text>
</comment>
<dbReference type="EMBL" id="QJKJ01003775">
    <property type="protein sequence ID" value="RDX96919.1"/>
    <property type="molecule type" value="Genomic_DNA"/>
</dbReference>
<dbReference type="Proteomes" id="UP000257109">
    <property type="component" value="Unassembled WGS sequence"/>
</dbReference>
<reference evidence="1" key="1">
    <citation type="submission" date="2018-05" db="EMBL/GenBank/DDBJ databases">
        <title>Draft genome of Mucuna pruriens seed.</title>
        <authorList>
            <person name="Nnadi N.E."/>
            <person name="Vos R."/>
            <person name="Hasami M.H."/>
            <person name="Devisetty U.K."/>
            <person name="Aguiy J.C."/>
        </authorList>
    </citation>
    <scope>NUCLEOTIDE SEQUENCE [LARGE SCALE GENOMIC DNA]</scope>
    <source>
        <strain evidence="1">JCA_2017</strain>
    </source>
</reference>
<accession>A0A371H297</accession>
<evidence type="ECO:0000313" key="2">
    <source>
        <dbReference type="Proteomes" id="UP000257109"/>
    </source>
</evidence>
<organism evidence="1 2">
    <name type="scientific">Mucuna pruriens</name>
    <name type="common">Velvet bean</name>
    <name type="synonym">Dolichos pruriens</name>
    <dbReference type="NCBI Taxonomy" id="157652"/>
    <lineage>
        <taxon>Eukaryota</taxon>
        <taxon>Viridiplantae</taxon>
        <taxon>Streptophyta</taxon>
        <taxon>Embryophyta</taxon>
        <taxon>Tracheophyta</taxon>
        <taxon>Spermatophyta</taxon>
        <taxon>Magnoliopsida</taxon>
        <taxon>eudicotyledons</taxon>
        <taxon>Gunneridae</taxon>
        <taxon>Pentapetalae</taxon>
        <taxon>rosids</taxon>
        <taxon>fabids</taxon>
        <taxon>Fabales</taxon>
        <taxon>Fabaceae</taxon>
        <taxon>Papilionoideae</taxon>
        <taxon>50 kb inversion clade</taxon>
        <taxon>NPAAA clade</taxon>
        <taxon>indigoferoid/millettioid clade</taxon>
        <taxon>Phaseoleae</taxon>
        <taxon>Mucuna</taxon>
    </lineage>
</organism>
<evidence type="ECO:0000313" key="1">
    <source>
        <dbReference type="EMBL" id="RDX96919.1"/>
    </source>
</evidence>
<keyword evidence="2" id="KW-1185">Reference proteome</keyword>
<name>A0A371H297_MUCPR</name>
<feature type="non-terminal residue" evidence="1">
    <location>
        <position position="197"/>
    </location>
</feature>